<comment type="caution">
    <text evidence="1">The sequence shown here is derived from an EMBL/GenBank/DDBJ whole genome shotgun (WGS) entry which is preliminary data.</text>
</comment>
<dbReference type="RefSeq" id="WP_055092666.1">
    <property type="nucleotide sequence ID" value="NZ_JRLF01000006.1"/>
</dbReference>
<dbReference type="AlphaFoldDB" id="A0A0Q0RYT2"/>
<name>A0A0Q0RYT2_9FLAO</name>
<dbReference type="Pfam" id="PF11153">
    <property type="entry name" value="DUF2931"/>
    <property type="match status" value="1"/>
</dbReference>
<evidence type="ECO:0000313" key="2">
    <source>
        <dbReference type="Proteomes" id="UP000050443"/>
    </source>
</evidence>
<dbReference type="InterPro" id="IPR021326">
    <property type="entry name" value="DUF2931"/>
</dbReference>
<accession>A0A0Q0RYT2</accession>
<protein>
    <submittedName>
        <fullName evidence="1">DUF2931 domain containing protein</fullName>
    </submittedName>
</protein>
<dbReference type="EMBL" id="JRLF01000006">
    <property type="protein sequence ID" value="KQB42633.1"/>
    <property type="molecule type" value="Genomic_DNA"/>
</dbReference>
<organism evidence="1 2">
    <name type="scientific">Flavobacterium aquidurense</name>
    <dbReference type="NCBI Taxonomy" id="362413"/>
    <lineage>
        <taxon>Bacteria</taxon>
        <taxon>Pseudomonadati</taxon>
        <taxon>Bacteroidota</taxon>
        <taxon>Flavobacteriia</taxon>
        <taxon>Flavobacteriales</taxon>
        <taxon>Flavobacteriaceae</taxon>
        <taxon>Flavobacterium</taxon>
    </lineage>
</organism>
<evidence type="ECO:0000313" key="1">
    <source>
        <dbReference type="EMBL" id="KQB42633.1"/>
    </source>
</evidence>
<gene>
    <name evidence="1" type="ORF">RC62_3640</name>
</gene>
<dbReference type="OrthoDB" id="5702951at2"/>
<proteinExistence type="predicted"/>
<dbReference type="PATRIC" id="fig|362413.3.peg.3565"/>
<reference evidence="1 2" key="1">
    <citation type="submission" date="2014-09" db="EMBL/GenBank/DDBJ databases">
        <title>Genome sequence of Flavobacterium aquidurense RC62.</title>
        <authorList>
            <person name="Kim J.F."/>
            <person name="Kwak M.-J."/>
        </authorList>
    </citation>
    <scope>NUCLEOTIDE SEQUENCE [LARGE SCALE GENOMIC DNA]</scope>
    <source>
        <strain evidence="1 2">RC62</strain>
    </source>
</reference>
<sequence length="385" mass="44520">MKKTSLYFLLLMSISNLTICCQEKKETNIKPDTKDTLYMKTDFKWQEGLSCPLGYPIQVYRGWLEGPKISNGVNETPNSSTSIFGFGTTTGKGDWGKNSSGMSYGIKPIPQSLYCIWYSYVEDVMYEIDTELDYDKMIKLFNEGFQDSNRKRGKVMTTYNHITVGFAPGGVVVVWLQEGQKIVEIGRYQGYKTVISPKEIASLDSHEHLLFDPADRERTLNNPKIIPLEVQQANKNKPIPYGLWDSYRIKYCWRPIYVFIKEGKMLDDVSFTVFNGERETLLEEEFTKNEYQERAIPKILSIAWWDKNGQGYGGYILFDEREIFAAFKELHQKNPELNIDLEIKINPGSEHLRVTLKNGINALSLLKNKLEVYESRSLTEKYKKE</sequence>
<dbReference type="Proteomes" id="UP000050443">
    <property type="component" value="Unassembled WGS sequence"/>
</dbReference>